<dbReference type="Pfam" id="PF00381">
    <property type="entry name" value="PTS-HPr"/>
    <property type="match status" value="1"/>
</dbReference>
<dbReference type="Gene3D" id="3.30.1340.10">
    <property type="entry name" value="HPr-like"/>
    <property type="match status" value="1"/>
</dbReference>
<evidence type="ECO:0000256" key="1">
    <source>
        <dbReference type="ARBA" id="ARBA00004496"/>
    </source>
</evidence>
<reference evidence="5" key="2">
    <citation type="journal article" date="2021" name="PeerJ">
        <title>Extensive microbial diversity within the chicken gut microbiome revealed by metagenomics and culture.</title>
        <authorList>
            <person name="Gilroy R."/>
            <person name="Ravi A."/>
            <person name="Getino M."/>
            <person name="Pursley I."/>
            <person name="Horton D.L."/>
            <person name="Alikhan N.F."/>
            <person name="Baker D."/>
            <person name="Gharbi K."/>
            <person name="Hall N."/>
            <person name="Watson M."/>
            <person name="Adriaenssens E.M."/>
            <person name="Foster-Nyarko E."/>
            <person name="Jarju S."/>
            <person name="Secka A."/>
            <person name="Antonio M."/>
            <person name="Oren A."/>
            <person name="Chaudhuri R.R."/>
            <person name="La Ragione R."/>
            <person name="Hildebrand F."/>
            <person name="Pallen M.J."/>
        </authorList>
    </citation>
    <scope>NUCLEOTIDE SEQUENCE</scope>
    <source>
        <strain evidence="5">CHK195-11698</strain>
    </source>
</reference>
<dbReference type="PROSITE" id="PS00589">
    <property type="entry name" value="PTS_HPR_SER"/>
    <property type="match status" value="1"/>
</dbReference>
<dbReference type="PANTHER" id="PTHR33705">
    <property type="entry name" value="PHOSPHOCARRIER PROTEIN HPR"/>
    <property type="match status" value="1"/>
</dbReference>
<name>A0A9D1L1B5_9FIRM</name>
<dbReference type="PRINTS" id="PR00107">
    <property type="entry name" value="PHOSPHOCPHPR"/>
</dbReference>
<dbReference type="InterPro" id="IPR050399">
    <property type="entry name" value="HPr"/>
</dbReference>
<feature type="domain" description="HPr" evidence="4">
    <location>
        <begin position="2"/>
        <end position="87"/>
    </location>
</feature>
<dbReference type="EMBL" id="DVMJ01000103">
    <property type="protein sequence ID" value="HIU14620.1"/>
    <property type="molecule type" value="Genomic_DNA"/>
</dbReference>
<dbReference type="SUPFAM" id="SSF55594">
    <property type="entry name" value="HPr-like"/>
    <property type="match status" value="1"/>
</dbReference>
<keyword evidence="3" id="KW-0598">Phosphotransferase system</keyword>
<dbReference type="AlphaFoldDB" id="A0A9D1L1B5"/>
<gene>
    <name evidence="5" type="ORF">IAD15_11245</name>
</gene>
<dbReference type="InterPro" id="IPR000032">
    <property type="entry name" value="HPr-like"/>
</dbReference>
<accession>A0A9D1L1B5</accession>
<evidence type="ECO:0000256" key="3">
    <source>
        <dbReference type="ARBA" id="ARBA00022683"/>
    </source>
</evidence>
<evidence type="ECO:0000256" key="2">
    <source>
        <dbReference type="ARBA" id="ARBA00022490"/>
    </source>
</evidence>
<dbReference type="PANTHER" id="PTHR33705:SF2">
    <property type="entry name" value="PHOSPHOCARRIER PROTEIN NPR"/>
    <property type="match status" value="1"/>
</dbReference>
<organism evidence="5 6">
    <name type="scientific">Candidatus Fimiplasma intestinipullorum</name>
    <dbReference type="NCBI Taxonomy" id="2840825"/>
    <lineage>
        <taxon>Bacteria</taxon>
        <taxon>Bacillati</taxon>
        <taxon>Bacillota</taxon>
        <taxon>Clostridia</taxon>
        <taxon>Eubacteriales</taxon>
        <taxon>Candidatus Fimiplasma</taxon>
    </lineage>
</organism>
<reference evidence="5" key="1">
    <citation type="submission" date="2020-10" db="EMBL/GenBank/DDBJ databases">
        <authorList>
            <person name="Gilroy R."/>
        </authorList>
    </citation>
    <scope>NUCLEOTIDE SEQUENCE</scope>
    <source>
        <strain evidence="5">CHK195-11698</strain>
    </source>
</reference>
<proteinExistence type="predicted"/>
<evidence type="ECO:0000259" key="4">
    <source>
        <dbReference type="PROSITE" id="PS51350"/>
    </source>
</evidence>
<dbReference type="GO" id="GO:0005737">
    <property type="term" value="C:cytoplasm"/>
    <property type="evidence" value="ECO:0007669"/>
    <property type="project" value="UniProtKB-SubCell"/>
</dbReference>
<dbReference type="Proteomes" id="UP000824175">
    <property type="component" value="Unassembled WGS sequence"/>
</dbReference>
<sequence>MQETFEFVVSNPMGLHANIADQLARTASLYQSDFTLNYDGRTVNLKSVMGVISLGVPQKARLSIVVSGNDAKAGIAALTKKIQELAL</sequence>
<dbReference type="PROSITE" id="PS51350">
    <property type="entry name" value="PTS_HPR_DOM"/>
    <property type="match status" value="1"/>
</dbReference>
<dbReference type="InterPro" id="IPR035895">
    <property type="entry name" value="HPr-like_sf"/>
</dbReference>
<comment type="subcellular location">
    <subcellularLocation>
        <location evidence="1">Cytoplasm</location>
    </subcellularLocation>
</comment>
<dbReference type="GO" id="GO:0009401">
    <property type="term" value="P:phosphoenolpyruvate-dependent sugar phosphotransferase system"/>
    <property type="evidence" value="ECO:0007669"/>
    <property type="project" value="UniProtKB-KW"/>
</dbReference>
<protein>
    <submittedName>
        <fullName evidence="5">HPr family phosphocarrier protein</fullName>
    </submittedName>
</protein>
<comment type="caution">
    <text evidence="5">The sequence shown here is derived from an EMBL/GenBank/DDBJ whole genome shotgun (WGS) entry which is preliminary data.</text>
</comment>
<dbReference type="InterPro" id="IPR002114">
    <property type="entry name" value="PTS_HPr_Ser_P_site"/>
</dbReference>
<evidence type="ECO:0000313" key="6">
    <source>
        <dbReference type="Proteomes" id="UP000824175"/>
    </source>
</evidence>
<evidence type="ECO:0000313" key="5">
    <source>
        <dbReference type="EMBL" id="HIU14620.1"/>
    </source>
</evidence>
<keyword evidence="2" id="KW-0963">Cytoplasm</keyword>
<dbReference type="NCBIfam" id="TIGR01003">
    <property type="entry name" value="PTS_HPr_family"/>
    <property type="match status" value="1"/>
</dbReference>